<accession>E0ST37</accession>
<dbReference type="PIRSF" id="PIRSF019239">
    <property type="entry name" value="MrpE"/>
    <property type="match status" value="1"/>
</dbReference>
<dbReference type="GO" id="GO:0005886">
    <property type="term" value="C:plasma membrane"/>
    <property type="evidence" value="ECO:0007669"/>
    <property type="project" value="UniProtKB-SubCell"/>
</dbReference>
<sequence>MVQRIYRSIPIIILTFIVYIVFSGSISIFDLITGGIVSILVGIVFANITLSQPSKVFDVRRWIWAFLYAIYYFFVAEVKAHIDVIKRILHPQMPINPGIVKIPINVETDYALTAVANSITNTPGTVVVDVDKDKKYFYVHWIDVTTTDMEKAYKEISYSFEKYAKKIFD</sequence>
<dbReference type="PANTHER" id="PTHR34584:SF1">
    <property type="entry name" value="NA(+)_H(+) ANTIPORTER SUBUNIT E1"/>
    <property type="match status" value="1"/>
</dbReference>
<reference evidence="7 8" key="1">
    <citation type="journal article" date="2010" name="Stand. Genomic Sci.">
        <title>Complete genome sequence of Ignisphaera aggregans type strain (AQ1.S1).</title>
        <authorList>
            <person name="Goker M."/>
            <person name="Held B."/>
            <person name="Lapidus A."/>
            <person name="Nolan M."/>
            <person name="Spring S."/>
            <person name="Yasawong M."/>
            <person name="Lucas S."/>
            <person name="Glavina Del Rio T."/>
            <person name="Tice H."/>
            <person name="Cheng J.F."/>
            <person name="Goodwin L."/>
            <person name="Tapia R."/>
            <person name="Pitluck S."/>
            <person name="Liolios K."/>
            <person name="Ivanova N."/>
            <person name="Mavromatis K."/>
            <person name="Mikhailova N."/>
            <person name="Pati A."/>
            <person name="Chen A."/>
            <person name="Palaniappan K."/>
            <person name="Brambilla E."/>
            <person name="Land M."/>
            <person name="Hauser L."/>
            <person name="Chang Y.J."/>
            <person name="Jeffries C.D."/>
            <person name="Brettin T."/>
            <person name="Detter J.C."/>
            <person name="Han C."/>
            <person name="Rohde M."/>
            <person name="Sikorski J."/>
            <person name="Woyke T."/>
            <person name="Bristow J."/>
            <person name="Eisen J.A."/>
            <person name="Markowitz V."/>
            <person name="Hugenholtz P."/>
            <person name="Kyrpides N.C."/>
            <person name="Klenk H.P."/>
        </authorList>
    </citation>
    <scope>NUCLEOTIDE SEQUENCE [LARGE SCALE GENOMIC DNA]</scope>
    <source>
        <strain evidence="8">DSM 17230 / JCM 13409 / AQ1.S1</strain>
    </source>
</reference>
<keyword evidence="2" id="KW-1003">Cell membrane</keyword>
<protein>
    <submittedName>
        <fullName evidence="7">Cation antiporter</fullName>
    </submittedName>
</protein>
<dbReference type="BioCyc" id="IAGG583356:GHAH-1894-MONOMER"/>
<feature type="transmembrane region" description="Helical" evidence="6">
    <location>
        <begin position="5"/>
        <end position="22"/>
    </location>
</feature>
<dbReference type="KEGG" id="iag:Igag_1905"/>
<feature type="transmembrane region" description="Helical" evidence="6">
    <location>
        <begin position="28"/>
        <end position="50"/>
    </location>
</feature>
<feature type="transmembrane region" description="Helical" evidence="6">
    <location>
        <begin position="62"/>
        <end position="82"/>
    </location>
</feature>
<dbReference type="Pfam" id="PF01899">
    <property type="entry name" value="MNHE"/>
    <property type="match status" value="1"/>
</dbReference>
<keyword evidence="4 6" id="KW-1133">Transmembrane helix</keyword>
<dbReference type="Proteomes" id="UP000001304">
    <property type="component" value="Chromosome"/>
</dbReference>
<name>E0ST37_IGNAA</name>
<dbReference type="EMBL" id="CP002098">
    <property type="protein sequence ID" value="ADM28698.1"/>
    <property type="molecule type" value="Genomic_DNA"/>
</dbReference>
<evidence type="ECO:0000313" key="7">
    <source>
        <dbReference type="EMBL" id="ADM28698.1"/>
    </source>
</evidence>
<evidence type="ECO:0000256" key="3">
    <source>
        <dbReference type="ARBA" id="ARBA00022692"/>
    </source>
</evidence>
<evidence type="ECO:0000313" key="8">
    <source>
        <dbReference type="Proteomes" id="UP000001304"/>
    </source>
</evidence>
<proteinExistence type="predicted"/>
<dbReference type="HOGENOM" id="CLU_086615_2_2_2"/>
<keyword evidence="8" id="KW-1185">Reference proteome</keyword>
<dbReference type="InterPro" id="IPR002758">
    <property type="entry name" value="Cation_antiport_E"/>
</dbReference>
<organism evidence="7 8">
    <name type="scientific">Ignisphaera aggregans (strain DSM 17230 / JCM 13409 / AQ1.S1)</name>
    <dbReference type="NCBI Taxonomy" id="583356"/>
    <lineage>
        <taxon>Archaea</taxon>
        <taxon>Thermoproteota</taxon>
        <taxon>Thermoprotei</taxon>
        <taxon>Desulfurococcales</taxon>
        <taxon>Desulfurococcaceae</taxon>
        <taxon>Ignisphaera</taxon>
    </lineage>
</organism>
<evidence type="ECO:0000256" key="6">
    <source>
        <dbReference type="SAM" id="Phobius"/>
    </source>
</evidence>
<dbReference type="GO" id="GO:0008324">
    <property type="term" value="F:monoatomic cation transmembrane transporter activity"/>
    <property type="evidence" value="ECO:0007669"/>
    <property type="project" value="InterPro"/>
</dbReference>
<keyword evidence="5 6" id="KW-0472">Membrane</keyword>
<dbReference type="AlphaFoldDB" id="E0ST37"/>
<evidence type="ECO:0000256" key="4">
    <source>
        <dbReference type="ARBA" id="ARBA00022989"/>
    </source>
</evidence>
<evidence type="ECO:0000256" key="1">
    <source>
        <dbReference type="ARBA" id="ARBA00004651"/>
    </source>
</evidence>
<comment type="subcellular location">
    <subcellularLocation>
        <location evidence="1">Cell membrane</location>
        <topology evidence="1">Multi-pass membrane protein</topology>
    </subcellularLocation>
</comment>
<keyword evidence="3 6" id="KW-0812">Transmembrane</keyword>
<evidence type="ECO:0000256" key="5">
    <source>
        <dbReference type="ARBA" id="ARBA00023136"/>
    </source>
</evidence>
<evidence type="ECO:0000256" key="2">
    <source>
        <dbReference type="ARBA" id="ARBA00022475"/>
    </source>
</evidence>
<dbReference type="PANTHER" id="PTHR34584">
    <property type="entry name" value="NA(+)/H(+) ANTIPORTER SUBUNIT E1"/>
    <property type="match status" value="1"/>
</dbReference>
<gene>
    <name evidence="7" type="ordered locus">Igag_1905</name>
</gene>
<dbReference type="STRING" id="583356.Igag_1905"/>